<reference evidence="2 3" key="2">
    <citation type="submission" date="2019-08" db="EMBL/GenBank/DDBJ databases">
        <authorList>
            <person name="Henke P."/>
        </authorList>
    </citation>
    <scope>NUCLEOTIDE SEQUENCE [LARGE SCALE GENOMIC DNA]</scope>
    <source>
        <strain evidence="2">Phe10_nw2017</strain>
    </source>
</reference>
<dbReference type="PANTHER" id="PTHR12788:SF10">
    <property type="entry name" value="PROTEIN-TYROSINE SULFOTRANSFERASE"/>
    <property type="match status" value="1"/>
</dbReference>
<name>A0A5C6M783_9PLAN</name>
<evidence type="ECO:0008006" key="4">
    <source>
        <dbReference type="Google" id="ProtNLM"/>
    </source>
</evidence>
<evidence type="ECO:0000256" key="1">
    <source>
        <dbReference type="ARBA" id="ARBA00022679"/>
    </source>
</evidence>
<dbReference type="EMBL" id="SRHE01000160">
    <property type="protein sequence ID" value="TWW09862.1"/>
    <property type="molecule type" value="Genomic_DNA"/>
</dbReference>
<keyword evidence="1" id="KW-0808">Transferase</keyword>
<dbReference type="InterPro" id="IPR026634">
    <property type="entry name" value="TPST-like"/>
</dbReference>
<reference evidence="2 3" key="1">
    <citation type="submission" date="2019-08" db="EMBL/GenBank/DDBJ databases">
        <title>100 year-old enigma solved: identification of Planctomyces bekefii, the type genus and species of the phylum Planctomycetes.</title>
        <authorList>
            <person name="Svetlana D.N."/>
            <person name="Overmann J."/>
        </authorList>
    </citation>
    <scope>NUCLEOTIDE SEQUENCE [LARGE SCALE GENOMIC DNA]</scope>
    <source>
        <strain evidence="2">Phe10_nw2017</strain>
    </source>
</reference>
<comment type="caution">
    <text evidence="2">The sequence shown here is derived from an EMBL/GenBank/DDBJ whole genome shotgun (WGS) entry which is preliminary data.</text>
</comment>
<dbReference type="SUPFAM" id="SSF52540">
    <property type="entry name" value="P-loop containing nucleoside triphosphate hydrolases"/>
    <property type="match status" value="1"/>
</dbReference>
<dbReference type="Pfam" id="PF13469">
    <property type="entry name" value="Sulfotransfer_3"/>
    <property type="match status" value="1"/>
</dbReference>
<dbReference type="PANTHER" id="PTHR12788">
    <property type="entry name" value="PROTEIN-TYROSINE SULFOTRANSFERASE 2"/>
    <property type="match status" value="1"/>
</dbReference>
<protein>
    <recommendedName>
        <fullName evidence="4">Sulfotransferase</fullName>
    </recommendedName>
</protein>
<evidence type="ECO:0000313" key="3">
    <source>
        <dbReference type="Proteomes" id="UP000321083"/>
    </source>
</evidence>
<gene>
    <name evidence="2" type="ORF">E3A20_10070</name>
</gene>
<keyword evidence="3" id="KW-1185">Reference proteome</keyword>
<sequence>MTSKTPIFIGGAGRAGTRLLRSIIGKISSVYEIPRETYIFASNPKPDQEVWKELDYITDTKEKQKAYLLFILLSIFYKKKIAIKKFLFLKNDFSKIRETWDKFDFRSKVNHDQKIISLFQKMQPHLNTSDKFEIFDFVLDCLCEENNCERWVEKTPSNIFNTKKISELYPQAKFIAITRNPLAVYASWKKKDENKNIISVIRNWINIHKTIKSLENSDFILLIKYEDLINNPEATVKKICAYINEPYDTSLLDVEVLNTQAHSRGQKGFKQDSLDSWEKELNYLEKLIIKIFTKNLAREFGY</sequence>
<organism evidence="2 3">
    <name type="scientific">Planctomyces bekefii</name>
    <dbReference type="NCBI Taxonomy" id="1653850"/>
    <lineage>
        <taxon>Bacteria</taxon>
        <taxon>Pseudomonadati</taxon>
        <taxon>Planctomycetota</taxon>
        <taxon>Planctomycetia</taxon>
        <taxon>Planctomycetales</taxon>
        <taxon>Planctomycetaceae</taxon>
        <taxon>Planctomyces</taxon>
    </lineage>
</organism>
<dbReference type="InterPro" id="IPR027417">
    <property type="entry name" value="P-loop_NTPase"/>
</dbReference>
<dbReference type="Gene3D" id="3.40.50.300">
    <property type="entry name" value="P-loop containing nucleotide triphosphate hydrolases"/>
    <property type="match status" value="1"/>
</dbReference>
<dbReference type="AlphaFoldDB" id="A0A5C6M783"/>
<dbReference type="Proteomes" id="UP000321083">
    <property type="component" value="Unassembled WGS sequence"/>
</dbReference>
<dbReference type="GO" id="GO:0008476">
    <property type="term" value="F:protein-tyrosine sulfotransferase activity"/>
    <property type="evidence" value="ECO:0007669"/>
    <property type="project" value="InterPro"/>
</dbReference>
<evidence type="ECO:0000313" key="2">
    <source>
        <dbReference type="EMBL" id="TWW09862.1"/>
    </source>
</evidence>
<accession>A0A5C6M783</accession>
<proteinExistence type="predicted"/>